<gene>
    <name evidence="2" type="ORF">UFOPK2810_00159</name>
</gene>
<name>A0A6J6ST16_9ZZZZ</name>
<dbReference type="InterPro" id="IPR036116">
    <property type="entry name" value="FN3_sf"/>
</dbReference>
<evidence type="ECO:0000259" key="1">
    <source>
        <dbReference type="PROSITE" id="PS50853"/>
    </source>
</evidence>
<dbReference type="InterPro" id="IPR013783">
    <property type="entry name" value="Ig-like_fold"/>
</dbReference>
<dbReference type="AlphaFoldDB" id="A0A6J6ST16"/>
<evidence type="ECO:0000313" key="2">
    <source>
        <dbReference type="EMBL" id="CAB4738136.1"/>
    </source>
</evidence>
<dbReference type="CDD" id="cd00063">
    <property type="entry name" value="FN3"/>
    <property type="match status" value="1"/>
</dbReference>
<sequence length="76" mass="7800">MTFSAPTSDGGKPITGYTVTVKGPNGGSLTQSFLAQAGRVSVGPLNNKGFYTFTVRAVNSVGTSNPSNATRYLNLG</sequence>
<dbReference type="SUPFAM" id="SSF49265">
    <property type="entry name" value="Fibronectin type III"/>
    <property type="match status" value="1"/>
</dbReference>
<dbReference type="PROSITE" id="PS50853">
    <property type="entry name" value="FN3"/>
    <property type="match status" value="1"/>
</dbReference>
<protein>
    <submittedName>
        <fullName evidence="2">Unannotated protein</fullName>
    </submittedName>
</protein>
<feature type="domain" description="Fibronectin type-III" evidence="1">
    <location>
        <begin position="1"/>
        <end position="76"/>
    </location>
</feature>
<proteinExistence type="predicted"/>
<dbReference type="Pfam" id="PF00041">
    <property type="entry name" value="fn3"/>
    <property type="match status" value="1"/>
</dbReference>
<dbReference type="Gene3D" id="2.60.40.10">
    <property type="entry name" value="Immunoglobulins"/>
    <property type="match status" value="1"/>
</dbReference>
<reference evidence="2" key="1">
    <citation type="submission" date="2020-05" db="EMBL/GenBank/DDBJ databases">
        <authorList>
            <person name="Chiriac C."/>
            <person name="Salcher M."/>
            <person name="Ghai R."/>
            <person name="Kavagutti S V."/>
        </authorList>
    </citation>
    <scope>NUCLEOTIDE SEQUENCE</scope>
</reference>
<dbReference type="InterPro" id="IPR003961">
    <property type="entry name" value="FN3_dom"/>
</dbReference>
<accession>A0A6J6ST16</accession>
<organism evidence="2">
    <name type="scientific">freshwater metagenome</name>
    <dbReference type="NCBI Taxonomy" id="449393"/>
    <lineage>
        <taxon>unclassified sequences</taxon>
        <taxon>metagenomes</taxon>
        <taxon>ecological metagenomes</taxon>
    </lineage>
</organism>
<dbReference type="EMBL" id="CAEZYZ010000016">
    <property type="protein sequence ID" value="CAB4738136.1"/>
    <property type="molecule type" value="Genomic_DNA"/>
</dbReference>